<dbReference type="NCBIfam" id="TIGR00250">
    <property type="entry name" value="RNAse_H_YqgF"/>
    <property type="match status" value="1"/>
</dbReference>
<keyword evidence="4 5" id="KW-0378">Hydrolase</keyword>
<dbReference type="GO" id="GO:0004518">
    <property type="term" value="F:nuclease activity"/>
    <property type="evidence" value="ECO:0007669"/>
    <property type="project" value="UniProtKB-KW"/>
</dbReference>
<dbReference type="EMBL" id="CACRSM010000002">
    <property type="protein sequence ID" value="VYT06652.1"/>
    <property type="molecule type" value="Genomic_DNA"/>
</dbReference>
<proteinExistence type="inferred from homology"/>
<dbReference type="InterPro" id="IPR006641">
    <property type="entry name" value="YqgF/RNaseH-like_dom"/>
</dbReference>
<evidence type="ECO:0000259" key="6">
    <source>
        <dbReference type="SMART" id="SM00732"/>
    </source>
</evidence>
<dbReference type="GO" id="GO:0005829">
    <property type="term" value="C:cytosol"/>
    <property type="evidence" value="ECO:0007669"/>
    <property type="project" value="TreeGrafter"/>
</dbReference>
<sequence>MRPGVRLAVDVGTVRVGLARSDAGGILALPLETLTRQDDASEINEIVRYANELEVIEIIVGLPRHMRGGEGISAKGARRYARKLKMVLPECRVCLVDERLSSHEGHERLLQAGVERREHRQMIDQVAASIILETALEMERMSGRAPGKELVLEEGQ</sequence>
<keyword evidence="3 5" id="KW-0540">Nuclease</keyword>
<dbReference type="Gene3D" id="3.30.420.140">
    <property type="entry name" value="YqgF/RNase H-like domain"/>
    <property type="match status" value="1"/>
</dbReference>
<dbReference type="SUPFAM" id="SSF53098">
    <property type="entry name" value="Ribonuclease H-like"/>
    <property type="match status" value="1"/>
</dbReference>
<comment type="function">
    <text evidence="5">Could be a nuclease involved in processing of the 5'-end of pre-16S rRNA.</text>
</comment>
<dbReference type="HAMAP" id="MF_00651">
    <property type="entry name" value="Nuclease_YqgF"/>
    <property type="match status" value="1"/>
</dbReference>
<organism evidence="7">
    <name type="scientific">Schaalia odontolytica</name>
    <dbReference type="NCBI Taxonomy" id="1660"/>
    <lineage>
        <taxon>Bacteria</taxon>
        <taxon>Bacillati</taxon>
        <taxon>Actinomycetota</taxon>
        <taxon>Actinomycetes</taxon>
        <taxon>Actinomycetales</taxon>
        <taxon>Actinomycetaceae</taxon>
        <taxon>Schaalia</taxon>
    </lineage>
</organism>
<evidence type="ECO:0000256" key="5">
    <source>
        <dbReference type="HAMAP-Rule" id="MF_00651"/>
    </source>
</evidence>
<dbReference type="GO" id="GO:0016788">
    <property type="term" value="F:hydrolase activity, acting on ester bonds"/>
    <property type="evidence" value="ECO:0007669"/>
    <property type="project" value="UniProtKB-UniRule"/>
</dbReference>
<dbReference type="SMART" id="SM00732">
    <property type="entry name" value="YqgFc"/>
    <property type="match status" value="1"/>
</dbReference>
<dbReference type="CDD" id="cd16964">
    <property type="entry name" value="YqgF"/>
    <property type="match status" value="1"/>
</dbReference>
<feature type="domain" description="YqgF/RNase H-like" evidence="6">
    <location>
        <begin position="4"/>
        <end position="105"/>
    </location>
</feature>
<evidence type="ECO:0000256" key="2">
    <source>
        <dbReference type="ARBA" id="ARBA00022517"/>
    </source>
</evidence>
<dbReference type="EC" id="3.1.-.-" evidence="5"/>
<dbReference type="GO" id="GO:0000967">
    <property type="term" value="P:rRNA 5'-end processing"/>
    <property type="evidence" value="ECO:0007669"/>
    <property type="project" value="UniProtKB-UniRule"/>
</dbReference>
<gene>
    <name evidence="7" type="primary">yqgF</name>
    <name evidence="7" type="ORF">AOLFYP35_01432</name>
</gene>
<reference evidence="7" key="1">
    <citation type="submission" date="2019-11" db="EMBL/GenBank/DDBJ databases">
        <authorList>
            <person name="Feng L."/>
        </authorList>
    </citation>
    <scope>NUCLEOTIDE SEQUENCE</scope>
    <source>
        <strain evidence="7">AodontolyticusLFYP35</strain>
    </source>
</reference>
<keyword evidence="2 5" id="KW-0690">Ribosome biogenesis</keyword>
<dbReference type="PANTHER" id="PTHR33317">
    <property type="entry name" value="POLYNUCLEOTIDYL TRANSFERASE, RIBONUCLEASE H-LIKE SUPERFAMILY PROTEIN"/>
    <property type="match status" value="1"/>
</dbReference>
<dbReference type="PANTHER" id="PTHR33317:SF4">
    <property type="entry name" value="POLYNUCLEOTIDYL TRANSFERASE, RIBONUCLEASE H-LIKE SUPERFAMILY PROTEIN"/>
    <property type="match status" value="1"/>
</dbReference>
<comment type="subcellular location">
    <subcellularLocation>
        <location evidence="5">Cytoplasm</location>
    </subcellularLocation>
</comment>
<dbReference type="AlphaFoldDB" id="A0A6N2TPJ0"/>
<dbReference type="InterPro" id="IPR037027">
    <property type="entry name" value="YqgF/RNaseH-like_dom_sf"/>
</dbReference>
<evidence type="ECO:0000313" key="7">
    <source>
        <dbReference type="EMBL" id="VYT06652.1"/>
    </source>
</evidence>
<evidence type="ECO:0000256" key="1">
    <source>
        <dbReference type="ARBA" id="ARBA00022490"/>
    </source>
</evidence>
<protein>
    <recommendedName>
        <fullName evidence="5">Putative pre-16S rRNA nuclease</fullName>
        <ecNumber evidence="5">3.1.-.-</ecNumber>
    </recommendedName>
</protein>
<accession>A0A6N2TPJ0</accession>
<name>A0A6N2TPJ0_9ACTO</name>
<evidence type="ECO:0000256" key="4">
    <source>
        <dbReference type="ARBA" id="ARBA00022801"/>
    </source>
</evidence>
<keyword evidence="1 5" id="KW-0963">Cytoplasm</keyword>
<dbReference type="InterPro" id="IPR012337">
    <property type="entry name" value="RNaseH-like_sf"/>
</dbReference>
<dbReference type="InterPro" id="IPR005227">
    <property type="entry name" value="YqgF"/>
</dbReference>
<evidence type="ECO:0000256" key="3">
    <source>
        <dbReference type="ARBA" id="ARBA00022722"/>
    </source>
</evidence>
<comment type="similarity">
    <text evidence="5">Belongs to the YqgF HJR family.</text>
</comment>
<dbReference type="Pfam" id="PF03652">
    <property type="entry name" value="RuvX"/>
    <property type="match status" value="1"/>
</dbReference>